<accession>A0A411DPM3</accession>
<name>A0A411DPM3_CHRID</name>
<organism evidence="1">
    <name type="scientific">Chryseobacterium indologenes</name>
    <name type="common">Flavobacterium indologenes</name>
    <dbReference type="NCBI Taxonomy" id="253"/>
    <lineage>
        <taxon>Bacteria</taxon>
        <taxon>Pseudomonadati</taxon>
        <taxon>Bacteroidota</taxon>
        <taxon>Flavobacteriia</taxon>
        <taxon>Flavobacteriales</taxon>
        <taxon>Weeksellaceae</taxon>
        <taxon>Chryseobacterium group</taxon>
        <taxon>Chryseobacterium</taxon>
    </lineage>
</organism>
<evidence type="ECO:0000313" key="1">
    <source>
        <dbReference type="EMBL" id="QBA22319.1"/>
    </source>
</evidence>
<dbReference type="EMBL" id="CP035532">
    <property type="protein sequence ID" value="QBA22319.1"/>
    <property type="molecule type" value="Genomic_DNA"/>
</dbReference>
<protein>
    <submittedName>
        <fullName evidence="1">Ecotin</fullName>
    </submittedName>
</protein>
<proteinExistence type="predicted"/>
<reference evidence="1" key="1">
    <citation type="submission" date="2019-01" db="EMBL/GenBank/DDBJ databases">
        <title>Whole Genome Sequencing for Putative Detection of Antimicrobial Resistance and Potential Virulence Factors in Chryseobacterium indologenes isolated from Nile Tilapia in Tanzania.</title>
        <authorList>
            <person name="Mwega E."/>
            <person name="Mutoloki S."/>
            <person name="Mugimba K."/>
            <person name="Colquhoun D."/>
            <person name="Mdegela R."/>
            <person name="Evensen O."/>
            <person name="Wasteson Y."/>
        </authorList>
    </citation>
    <scope>NUCLEOTIDE SEQUENCE [LARGE SCALE GENOMIC DNA]</scope>
    <source>
        <strain evidence="1">StR 01</strain>
    </source>
</reference>
<sequence length="63" mass="7105">MKNKKLVELSKKITLGKIKKLEKQEVLTIYAGKNITGDCYGHPDCNTYCGPFICSTNDCWSFS</sequence>
<gene>
    <name evidence="1" type="ORF">EU348_14385</name>
</gene>
<dbReference type="AlphaFoldDB" id="A0A411DPM3"/>